<evidence type="ECO:0000313" key="2">
    <source>
        <dbReference type="EMBL" id="PTE17356.1"/>
    </source>
</evidence>
<sequence>MTCRTRPPRFWFLLPLAALTLTACQGWPGADAARNTPYPVLLPLEQVLAETTTPPDPAPALNARAAALRARAATLRAATP</sequence>
<keyword evidence="1" id="KW-0732">Signal</keyword>
<dbReference type="RefSeq" id="WP_107325134.1">
    <property type="nucleotide sequence ID" value="NZ_NHSP01000050.1"/>
</dbReference>
<organism evidence="2 3">
    <name type="scientific">Phaeovulum veldkampii DSM 11550</name>
    <dbReference type="NCBI Taxonomy" id="1185920"/>
    <lineage>
        <taxon>Bacteria</taxon>
        <taxon>Pseudomonadati</taxon>
        <taxon>Pseudomonadota</taxon>
        <taxon>Alphaproteobacteria</taxon>
        <taxon>Rhodobacterales</taxon>
        <taxon>Paracoccaceae</taxon>
        <taxon>Phaeovulum</taxon>
    </lineage>
</organism>
<protein>
    <submittedName>
        <fullName evidence="2">Uncharacterized protein</fullName>
    </submittedName>
</protein>
<name>A0A2T4JHI5_9RHOB</name>
<comment type="caution">
    <text evidence="2">The sequence shown here is derived from an EMBL/GenBank/DDBJ whole genome shotgun (WGS) entry which is preliminary data.</text>
</comment>
<dbReference type="PROSITE" id="PS51257">
    <property type="entry name" value="PROKAR_LIPOPROTEIN"/>
    <property type="match status" value="1"/>
</dbReference>
<proteinExistence type="predicted"/>
<gene>
    <name evidence="2" type="ORF">C5F46_09560</name>
</gene>
<feature type="signal peptide" evidence="1">
    <location>
        <begin position="1"/>
        <end position="32"/>
    </location>
</feature>
<reference evidence="2 3" key="1">
    <citation type="submission" date="2018-03" db="EMBL/GenBank/DDBJ databases">
        <title>Rhodobacter veldkampii.</title>
        <authorList>
            <person name="Meyer T.E."/>
            <person name="Miller S."/>
            <person name="Lodha T."/>
            <person name="Gandham S."/>
            <person name="Chintalapati S."/>
            <person name="Chintalapati V.R."/>
        </authorList>
    </citation>
    <scope>NUCLEOTIDE SEQUENCE [LARGE SCALE GENOMIC DNA]</scope>
    <source>
        <strain evidence="2 3">DSM 11550</strain>
    </source>
</reference>
<feature type="chain" id="PRO_5015780467" evidence="1">
    <location>
        <begin position="33"/>
        <end position="80"/>
    </location>
</feature>
<dbReference type="EMBL" id="PZKF01000019">
    <property type="protein sequence ID" value="PTE17356.1"/>
    <property type="molecule type" value="Genomic_DNA"/>
</dbReference>
<dbReference type="Proteomes" id="UP000241899">
    <property type="component" value="Unassembled WGS sequence"/>
</dbReference>
<dbReference type="AlphaFoldDB" id="A0A2T4JHI5"/>
<evidence type="ECO:0000256" key="1">
    <source>
        <dbReference type="SAM" id="SignalP"/>
    </source>
</evidence>
<keyword evidence="3" id="KW-1185">Reference proteome</keyword>
<accession>A0A2T4JHI5</accession>
<evidence type="ECO:0000313" key="3">
    <source>
        <dbReference type="Proteomes" id="UP000241899"/>
    </source>
</evidence>